<evidence type="ECO:0000256" key="1">
    <source>
        <dbReference type="SAM" id="MobiDB-lite"/>
    </source>
</evidence>
<organism evidence="2 3">
    <name type="scientific">Parasponia andersonii</name>
    <name type="common">Sponia andersonii</name>
    <dbReference type="NCBI Taxonomy" id="3476"/>
    <lineage>
        <taxon>Eukaryota</taxon>
        <taxon>Viridiplantae</taxon>
        <taxon>Streptophyta</taxon>
        <taxon>Embryophyta</taxon>
        <taxon>Tracheophyta</taxon>
        <taxon>Spermatophyta</taxon>
        <taxon>Magnoliopsida</taxon>
        <taxon>eudicotyledons</taxon>
        <taxon>Gunneridae</taxon>
        <taxon>Pentapetalae</taxon>
        <taxon>rosids</taxon>
        <taxon>fabids</taxon>
        <taxon>Rosales</taxon>
        <taxon>Cannabaceae</taxon>
        <taxon>Parasponia</taxon>
    </lineage>
</organism>
<proteinExistence type="predicted"/>
<sequence>MRDTIDRRVDPVTGIWPSEEVSLSTSDSSTQSAPPRIDKILIADKVLGVRKRYRRGVGPKLKQATSTSFTTASPP</sequence>
<dbReference type="Proteomes" id="UP000237105">
    <property type="component" value="Unassembled WGS sequence"/>
</dbReference>
<evidence type="ECO:0000313" key="3">
    <source>
        <dbReference type="Proteomes" id="UP000237105"/>
    </source>
</evidence>
<protein>
    <submittedName>
        <fullName evidence="2">Uncharacterized protein</fullName>
    </submittedName>
</protein>
<keyword evidence="3" id="KW-1185">Reference proteome</keyword>
<evidence type="ECO:0000313" key="2">
    <source>
        <dbReference type="EMBL" id="PON80654.1"/>
    </source>
</evidence>
<comment type="caution">
    <text evidence="2">The sequence shown here is derived from an EMBL/GenBank/DDBJ whole genome shotgun (WGS) entry which is preliminary data.</text>
</comment>
<feature type="compositionally biased region" description="Low complexity" evidence="1">
    <location>
        <begin position="64"/>
        <end position="75"/>
    </location>
</feature>
<name>A0A2P5E535_PARAD</name>
<dbReference type="EMBL" id="JXTB01000001">
    <property type="protein sequence ID" value="PON80654.1"/>
    <property type="molecule type" value="Genomic_DNA"/>
</dbReference>
<feature type="region of interest" description="Disordered" evidence="1">
    <location>
        <begin position="56"/>
        <end position="75"/>
    </location>
</feature>
<reference evidence="3" key="1">
    <citation type="submission" date="2016-06" db="EMBL/GenBank/DDBJ databases">
        <title>Parallel loss of symbiosis genes in relatives of nitrogen-fixing non-legume Parasponia.</title>
        <authorList>
            <person name="Van Velzen R."/>
            <person name="Holmer R."/>
            <person name="Bu F."/>
            <person name="Rutten L."/>
            <person name="Van Zeijl A."/>
            <person name="Liu W."/>
            <person name="Santuari L."/>
            <person name="Cao Q."/>
            <person name="Sharma T."/>
            <person name="Shen D."/>
            <person name="Roswanjaya Y."/>
            <person name="Wardhani T."/>
            <person name="Kalhor M.S."/>
            <person name="Jansen J."/>
            <person name="Van den Hoogen J."/>
            <person name="Gungor B."/>
            <person name="Hartog M."/>
            <person name="Hontelez J."/>
            <person name="Verver J."/>
            <person name="Yang W.-C."/>
            <person name="Schijlen E."/>
            <person name="Repin R."/>
            <person name="Schilthuizen M."/>
            <person name="Schranz E."/>
            <person name="Heidstra R."/>
            <person name="Miyata K."/>
            <person name="Fedorova E."/>
            <person name="Kohlen W."/>
            <person name="Bisseling T."/>
            <person name="Smit S."/>
            <person name="Geurts R."/>
        </authorList>
    </citation>
    <scope>NUCLEOTIDE SEQUENCE [LARGE SCALE GENOMIC DNA]</scope>
    <source>
        <strain evidence="3">cv. WU1-14</strain>
    </source>
</reference>
<gene>
    <name evidence="2" type="ORF">PanWU01x14_002100</name>
</gene>
<dbReference type="AlphaFoldDB" id="A0A2P5E535"/>
<accession>A0A2P5E535</accession>